<keyword evidence="6" id="KW-1185">Reference proteome</keyword>
<sequence>MHSLSVRNVWLRSSRTFSTSVRAAADNVVMNRYSRIITQPKDQGASQAMLYATDGIASDDDFNKAMVGVASVWYEGNPCNKHLLGLGQEVKASLIEAGLIGYQFGTVGVSDGISMGTGGMRYSLQSRDLIADQVETAAGGHHLDGMVTIPGCDKNMPGVLMALGRLNRPGLMVYGGTIRAGSCEGQPQLDIVSAFQAYGKYLQDGKTDKAESERYSTIRHSCPGPGACGGMYTANTMASAAEALGMTIPGSSSFPAQSQEKHDECASVGGVMRNLLEKNILPRDIMTRSAFETAMVLTVILGGSTNAVLHLIAMAHSVGIKLDIDDFQTISDRTPFLADLKPSGKYVMEDVYKLGGIPKILHFLLKEKLIDGNNMTVTGLTLGENLDRWVHKYGELGFHKQDVIRPLDKPIKETGHIRSVTSPSALQDLITSQILKGNLAPGGAVAKITGKEGLGFVGKARVFDVENDFVKAVESGSIKKGEKTVVILRYLGPKGGPGEPLFHPLLWLFTLLYFVVRLPSRSGGGFYLSATALLPSLCSIRVNRRQRKLTQNESGCGDGDGDFGCFSAARFAPGWVYLPDPPHLFWQVSFRLNLRSAQSHGFVIGHVVPEAQVGGPIALVRDGDVIRVDAVKNSLEVDVSDEEMARRRAEWVAPPLKVSSGALYKYAKLVTDASHGCVTDA</sequence>
<gene>
    <name evidence="5" type="ORF">D9611_011040</name>
</gene>
<dbReference type="Gene3D" id="3.50.30.80">
    <property type="entry name" value="IlvD/EDD C-terminal domain-like"/>
    <property type="match status" value="2"/>
</dbReference>
<dbReference type="PROSITE" id="PS00886">
    <property type="entry name" value="ILVD_EDD_1"/>
    <property type="match status" value="1"/>
</dbReference>
<evidence type="ECO:0000259" key="3">
    <source>
        <dbReference type="Pfam" id="PF00920"/>
    </source>
</evidence>
<feature type="domain" description="Dihydroxy-acid/6-phosphogluconate dehydratase C-terminal" evidence="4">
    <location>
        <begin position="402"/>
        <end position="500"/>
    </location>
</feature>
<dbReference type="SUPFAM" id="SSF143975">
    <property type="entry name" value="IlvD/EDD N-terminal domain-like"/>
    <property type="match status" value="1"/>
</dbReference>
<evidence type="ECO:0008006" key="7">
    <source>
        <dbReference type="Google" id="ProtNLM"/>
    </source>
</evidence>
<organism evidence="5 6">
    <name type="scientific">Ephemerocybe angulata</name>
    <dbReference type="NCBI Taxonomy" id="980116"/>
    <lineage>
        <taxon>Eukaryota</taxon>
        <taxon>Fungi</taxon>
        <taxon>Dikarya</taxon>
        <taxon>Basidiomycota</taxon>
        <taxon>Agaricomycotina</taxon>
        <taxon>Agaricomycetes</taxon>
        <taxon>Agaricomycetidae</taxon>
        <taxon>Agaricales</taxon>
        <taxon>Agaricineae</taxon>
        <taxon>Psathyrellaceae</taxon>
        <taxon>Ephemerocybe</taxon>
    </lineage>
</organism>
<evidence type="ECO:0000259" key="4">
    <source>
        <dbReference type="Pfam" id="PF24877"/>
    </source>
</evidence>
<dbReference type="InterPro" id="IPR056740">
    <property type="entry name" value="ILV_EDD_C"/>
</dbReference>
<dbReference type="InterPro" id="IPR020558">
    <property type="entry name" value="DiOHA_6PGluconate_deHydtase_CS"/>
</dbReference>
<comment type="similarity">
    <text evidence="1">Belongs to the IlvD/Edd family.</text>
</comment>
<proteinExistence type="inferred from homology"/>
<comment type="caution">
    <text evidence="5">The sequence shown here is derived from an EMBL/GenBank/DDBJ whole genome shotgun (WGS) entry which is preliminary data.</text>
</comment>
<dbReference type="Pfam" id="PF00920">
    <property type="entry name" value="ILVD_EDD_N"/>
    <property type="match status" value="1"/>
</dbReference>
<dbReference type="SUPFAM" id="SSF52016">
    <property type="entry name" value="LeuD/IlvD-like"/>
    <property type="match status" value="2"/>
</dbReference>
<feature type="domain" description="Dihydroxy-acid/6-phosphogluconate dehydratase C-terminal" evidence="4">
    <location>
        <begin position="596"/>
        <end position="677"/>
    </location>
</feature>
<dbReference type="InterPro" id="IPR050165">
    <property type="entry name" value="DHAD_IlvD/Edd"/>
</dbReference>
<dbReference type="GO" id="GO:0009082">
    <property type="term" value="P:branched-chain amino acid biosynthetic process"/>
    <property type="evidence" value="ECO:0007669"/>
    <property type="project" value="TreeGrafter"/>
</dbReference>
<evidence type="ECO:0000256" key="2">
    <source>
        <dbReference type="ARBA" id="ARBA00023239"/>
    </source>
</evidence>
<evidence type="ECO:0000313" key="5">
    <source>
        <dbReference type="EMBL" id="KAF5319999.1"/>
    </source>
</evidence>
<dbReference type="GO" id="GO:0004160">
    <property type="term" value="F:dihydroxy-acid dehydratase activity"/>
    <property type="evidence" value="ECO:0007669"/>
    <property type="project" value="TreeGrafter"/>
</dbReference>
<dbReference type="EMBL" id="JAACJK010000172">
    <property type="protein sequence ID" value="KAF5319999.1"/>
    <property type="molecule type" value="Genomic_DNA"/>
</dbReference>
<dbReference type="PANTHER" id="PTHR21000">
    <property type="entry name" value="DIHYDROXY-ACID DEHYDRATASE DAD"/>
    <property type="match status" value="1"/>
</dbReference>
<dbReference type="GO" id="GO:0005739">
    <property type="term" value="C:mitochondrion"/>
    <property type="evidence" value="ECO:0007669"/>
    <property type="project" value="TreeGrafter"/>
</dbReference>
<feature type="domain" description="Dihydroxy-acid/6-phosphogluconate dehydratase N-terminal" evidence="3">
    <location>
        <begin position="64"/>
        <end position="385"/>
    </location>
</feature>
<keyword evidence="2" id="KW-0456">Lyase</keyword>
<dbReference type="Pfam" id="PF24877">
    <property type="entry name" value="ILV_EDD_C"/>
    <property type="match status" value="2"/>
</dbReference>
<name>A0A8H5BB10_9AGAR</name>
<dbReference type="InterPro" id="IPR000581">
    <property type="entry name" value="ILV_EDD_N"/>
</dbReference>
<dbReference type="InterPro" id="IPR042096">
    <property type="entry name" value="Dihydro-acid_dehy_C"/>
</dbReference>
<accession>A0A8H5BB10</accession>
<dbReference type="InterPro" id="IPR037237">
    <property type="entry name" value="IlvD/EDD_N"/>
</dbReference>
<evidence type="ECO:0000256" key="1">
    <source>
        <dbReference type="ARBA" id="ARBA00006486"/>
    </source>
</evidence>
<dbReference type="OrthoDB" id="3851628at2759"/>
<reference evidence="5 6" key="1">
    <citation type="journal article" date="2020" name="ISME J.">
        <title>Uncovering the hidden diversity of litter-decomposition mechanisms in mushroom-forming fungi.</title>
        <authorList>
            <person name="Floudas D."/>
            <person name="Bentzer J."/>
            <person name="Ahren D."/>
            <person name="Johansson T."/>
            <person name="Persson P."/>
            <person name="Tunlid A."/>
        </authorList>
    </citation>
    <scope>NUCLEOTIDE SEQUENCE [LARGE SCALE GENOMIC DNA]</scope>
    <source>
        <strain evidence="5 6">CBS 175.51</strain>
    </source>
</reference>
<protein>
    <recommendedName>
        <fullName evidence="7">Dihydroxy-acid dehydratase</fullName>
    </recommendedName>
</protein>
<dbReference type="AlphaFoldDB" id="A0A8H5BB10"/>
<evidence type="ECO:0000313" key="6">
    <source>
        <dbReference type="Proteomes" id="UP000541558"/>
    </source>
</evidence>
<dbReference type="Proteomes" id="UP000541558">
    <property type="component" value="Unassembled WGS sequence"/>
</dbReference>
<dbReference type="PANTHER" id="PTHR21000:SF5">
    <property type="entry name" value="DIHYDROXY-ACID DEHYDRATASE, MITOCHONDRIAL"/>
    <property type="match status" value="1"/>
</dbReference>